<dbReference type="InterPro" id="IPR052155">
    <property type="entry name" value="Biofilm_reg_signaling"/>
</dbReference>
<dbReference type="PROSITE" id="PS50113">
    <property type="entry name" value="PAC"/>
    <property type="match status" value="1"/>
</dbReference>
<name>A0A420KH93_9BURK</name>
<dbReference type="InterPro" id="IPR000160">
    <property type="entry name" value="GGDEF_dom"/>
</dbReference>
<dbReference type="GO" id="GO:0006355">
    <property type="term" value="P:regulation of DNA-templated transcription"/>
    <property type="evidence" value="ECO:0007669"/>
    <property type="project" value="InterPro"/>
</dbReference>
<dbReference type="Pfam" id="PF08448">
    <property type="entry name" value="PAS_4"/>
    <property type="match status" value="1"/>
</dbReference>
<dbReference type="Pfam" id="PF13185">
    <property type="entry name" value="GAF_2"/>
    <property type="match status" value="1"/>
</dbReference>
<organism evidence="6 7">
    <name type="scientific">Alicycliphilus denitrificans</name>
    <dbReference type="NCBI Taxonomy" id="179636"/>
    <lineage>
        <taxon>Bacteria</taxon>
        <taxon>Pseudomonadati</taxon>
        <taxon>Pseudomonadota</taxon>
        <taxon>Betaproteobacteria</taxon>
        <taxon>Burkholderiales</taxon>
        <taxon>Comamonadaceae</taxon>
        <taxon>Alicycliphilus</taxon>
    </lineage>
</organism>
<dbReference type="SMART" id="SM00091">
    <property type="entry name" value="PAS"/>
    <property type="match status" value="2"/>
</dbReference>
<dbReference type="Gene3D" id="3.30.450.20">
    <property type="entry name" value="PAS domain"/>
    <property type="match status" value="2"/>
</dbReference>
<dbReference type="Proteomes" id="UP000216225">
    <property type="component" value="Unassembled WGS sequence"/>
</dbReference>
<sequence length="1100" mass="121347">MMHPTHRTELRKSLYWLAGLLAGLLLVQLFPAPDAARGLARYLPLHTSMEVLSIAMAAMVFGIAWATQKYRPNGRDLVLGPGLLGVAILDMSHCLSYAGMPDFITPNGPEKAILFWLAARSLAALALLCAAFWPQRHNDRLGPYARCWSLACVLLIVGVVHYVVLLRPQWMPPTFTPGVGLTPFKIGFEYVLIAAYVLAGLGFLAQLRRSPESGLARLALAAFTMAMGEFFFTLYANVTDVYNVTGHIYKIMACAFLYRGLFVETVQAPYQELQASEARHRAMLDTLPDLLFELSRRGVYLSVHANDASKLVAPAEQLLGRRVDEVMPAQAAATCLEALAEAERSGVARGQRFCLALPAGMHHFELAIARKADPAGHKDTYLTLVRDITATVHDERRVAFEARLNASLLDLQHSDVQELEADFLQRGVRHVERLTRSPFAVLHFVHDGQDPELAACSAGAAGGMPAQAEVWRQECAALRIQNRPPPGDALLRWMSLPVKEGGRTRMLLGVANKAEDYDRQDAQALQALADAIWRRVVQRRQDAVILRLSEALEQSPHQVVITDVRANVLYVNRAFSEISGYSAQEILGKNPRLLQSGLTPRSVYDEMWRRLPQGLPWRGELVNRRKNGQIYTEIVSLYPIRDLSGQVTHYVAHKEDITVQREAEERIQALSNFDTLTGLLNKKSFDERLALAIERAGASHGRLSMLWFDLDNFKLINESLGHTAGDELLVEAANRLRACLGTQNALARYSGDAFVAIVPQADQATVALMAQEALRLLQTATSVQGHPVSVSASAGVAVYPDDARTAGTLASAAELAMYRVKEDGRNGLRFFAPEMQAHTQRSLELAAGLKDAAHKGELFLVFQPQRALGSGALVGAEALLRWRHPQWGLVSPAEFIPIAEQSGAITAIDFWVVEQAAQQLRAWDAAGLPPLVVAVNVSAAQFARPQLAEELLHILQRVDVSPQRIEVELTEAVALKHPELAETTIRRLHDMGFKVALDDFGTGYSSMSYLKRYAIDKLKIDQSFVRELAEKTSDMAIVTAIVRMAHSLRLSTIAEGVETAEQAALLHDCGCDEIQGYWYSRPLEPRAFEAFAKGLPQRGA</sequence>
<feature type="domain" description="GGDEF" evidence="5">
    <location>
        <begin position="701"/>
        <end position="833"/>
    </location>
</feature>
<dbReference type="InterPro" id="IPR001633">
    <property type="entry name" value="EAL_dom"/>
</dbReference>
<dbReference type="SUPFAM" id="SSF55073">
    <property type="entry name" value="Nucleotide cyclase"/>
    <property type="match status" value="1"/>
</dbReference>
<feature type="domain" description="PAS" evidence="2">
    <location>
        <begin position="547"/>
        <end position="590"/>
    </location>
</feature>
<dbReference type="InterPro" id="IPR035919">
    <property type="entry name" value="EAL_sf"/>
</dbReference>
<evidence type="ECO:0000259" key="2">
    <source>
        <dbReference type="PROSITE" id="PS50112"/>
    </source>
</evidence>
<dbReference type="PROSITE" id="PS50112">
    <property type="entry name" value="PAS"/>
    <property type="match status" value="1"/>
</dbReference>
<dbReference type="Pfam" id="PF00563">
    <property type="entry name" value="EAL"/>
    <property type="match status" value="1"/>
</dbReference>
<gene>
    <name evidence="6" type="ORF">CE154_005980</name>
</gene>
<dbReference type="InterPro" id="IPR043128">
    <property type="entry name" value="Rev_trsase/Diguanyl_cyclase"/>
</dbReference>
<comment type="caution">
    <text evidence="6">The sequence shown here is derived from an EMBL/GenBank/DDBJ whole genome shotgun (WGS) entry which is preliminary data.</text>
</comment>
<dbReference type="SMART" id="SM00086">
    <property type="entry name" value="PAC"/>
    <property type="match status" value="1"/>
</dbReference>
<dbReference type="InterPro" id="IPR013656">
    <property type="entry name" value="PAS_4"/>
</dbReference>
<feature type="domain" description="EAL" evidence="4">
    <location>
        <begin position="842"/>
        <end position="1096"/>
    </location>
</feature>
<evidence type="ECO:0000259" key="3">
    <source>
        <dbReference type="PROSITE" id="PS50113"/>
    </source>
</evidence>
<dbReference type="Gene3D" id="3.30.70.270">
    <property type="match status" value="1"/>
</dbReference>
<dbReference type="Pfam" id="PF17159">
    <property type="entry name" value="MASE3"/>
    <property type="match status" value="1"/>
</dbReference>
<dbReference type="CDD" id="cd01948">
    <property type="entry name" value="EAL"/>
    <property type="match status" value="1"/>
</dbReference>
<dbReference type="InterPro" id="IPR035965">
    <property type="entry name" value="PAS-like_dom_sf"/>
</dbReference>
<dbReference type="PANTHER" id="PTHR44757">
    <property type="entry name" value="DIGUANYLATE CYCLASE DGCP"/>
    <property type="match status" value="1"/>
</dbReference>
<dbReference type="Pfam" id="PF00990">
    <property type="entry name" value="GGDEF"/>
    <property type="match status" value="1"/>
</dbReference>
<dbReference type="SUPFAM" id="SSF55785">
    <property type="entry name" value="PYP-like sensor domain (PAS domain)"/>
    <property type="match status" value="2"/>
</dbReference>
<protein>
    <submittedName>
        <fullName evidence="6">EAL domain-containing protein</fullName>
    </submittedName>
</protein>
<evidence type="ECO:0000256" key="1">
    <source>
        <dbReference type="SAM" id="Phobius"/>
    </source>
</evidence>
<dbReference type="SMART" id="SM00052">
    <property type="entry name" value="EAL"/>
    <property type="match status" value="1"/>
</dbReference>
<evidence type="ECO:0000259" key="4">
    <source>
        <dbReference type="PROSITE" id="PS50883"/>
    </source>
</evidence>
<feature type="transmembrane region" description="Helical" evidence="1">
    <location>
        <begin position="112"/>
        <end position="133"/>
    </location>
</feature>
<dbReference type="InterPro" id="IPR029787">
    <property type="entry name" value="Nucleotide_cyclase"/>
</dbReference>
<evidence type="ECO:0000313" key="7">
    <source>
        <dbReference type="Proteomes" id="UP000216225"/>
    </source>
</evidence>
<dbReference type="PANTHER" id="PTHR44757:SF2">
    <property type="entry name" value="BIOFILM ARCHITECTURE MAINTENANCE PROTEIN MBAA"/>
    <property type="match status" value="1"/>
</dbReference>
<dbReference type="NCBIfam" id="TIGR00254">
    <property type="entry name" value="GGDEF"/>
    <property type="match status" value="1"/>
</dbReference>
<feature type="transmembrane region" description="Helical" evidence="1">
    <location>
        <begin position="217"/>
        <end position="236"/>
    </location>
</feature>
<dbReference type="NCBIfam" id="TIGR00229">
    <property type="entry name" value="sensory_box"/>
    <property type="match status" value="1"/>
</dbReference>
<reference evidence="6 7" key="1">
    <citation type="submission" date="2018-09" db="EMBL/GenBank/DDBJ databases">
        <title>Genome comparison of Alicycliphilus sp. BQ1, a polyurethanolytic bacterium, with its closest phylogenetic relatives Alicycliphilus denitrificans BC and K601, unable to attack polyurethane.</title>
        <authorList>
            <person name="Loza-Tavera H."/>
            <person name="Lozano L."/>
            <person name="Cevallos M."/>
            <person name="Maya-Lucas O."/>
            <person name="Garcia-Mena J."/>
            <person name="Hernandez J."/>
        </authorList>
    </citation>
    <scope>NUCLEOTIDE SEQUENCE [LARGE SCALE GENOMIC DNA]</scope>
    <source>
        <strain evidence="6 7">BQ1</strain>
    </source>
</reference>
<dbReference type="InterPro" id="IPR013767">
    <property type="entry name" value="PAS_fold"/>
</dbReference>
<feature type="domain" description="PAC" evidence="3">
    <location>
        <begin position="615"/>
        <end position="669"/>
    </location>
</feature>
<dbReference type="InterPro" id="IPR000700">
    <property type="entry name" value="PAS-assoc_C"/>
</dbReference>
<accession>A0A420KH93</accession>
<dbReference type="InterPro" id="IPR001610">
    <property type="entry name" value="PAC"/>
</dbReference>
<dbReference type="SMART" id="SM00267">
    <property type="entry name" value="GGDEF"/>
    <property type="match status" value="1"/>
</dbReference>
<dbReference type="Gene3D" id="3.20.20.450">
    <property type="entry name" value="EAL domain"/>
    <property type="match status" value="1"/>
</dbReference>
<dbReference type="InterPro" id="IPR033425">
    <property type="entry name" value="MASE3"/>
</dbReference>
<keyword evidence="1" id="KW-0472">Membrane</keyword>
<feature type="transmembrane region" description="Helical" evidence="1">
    <location>
        <begin position="186"/>
        <end position="205"/>
    </location>
</feature>
<feature type="transmembrane region" description="Helical" evidence="1">
    <location>
        <begin position="47"/>
        <end position="66"/>
    </location>
</feature>
<dbReference type="CDD" id="cd00130">
    <property type="entry name" value="PAS"/>
    <property type="match status" value="1"/>
</dbReference>
<dbReference type="Pfam" id="PF00989">
    <property type="entry name" value="PAS"/>
    <property type="match status" value="1"/>
</dbReference>
<dbReference type="InterPro" id="IPR003018">
    <property type="entry name" value="GAF"/>
</dbReference>
<dbReference type="SUPFAM" id="SSF141868">
    <property type="entry name" value="EAL domain-like"/>
    <property type="match status" value="1"/>
</dbReference>
<dbReference type="RefSeq" id="WP_094436034.1">
    <property type="nucleotide sequence ID" value="NZ_NKDB02000001.1"/>
</dbReference>
<dbReference type="PROSITE" id="PS50883">
    <property type="entry name" value="EAL"/>
    <property type="match status" value="1"/>
</dbReference>
<dbReference type="AlphaFoldDB" id="A0A420KH93"/>
<keyword evidence="1" id="KW-0812">Transmembrane</keyword>
<evidence type="ECO:0000313" key="6">
    <source>
        <dbReference type="EMBL" id="RKJ99289.1"/>
    </source>
</evidence>
<dbReference type="CDD" id="cd01949">
    <property type="entry name" value="GGDEF"/>
    <property type="match status" value="1"/>
</dbReference>
<dbReference type="PROSITE" id="PS50887">
    <property type="entry name" value="GGDEF"/>
    <property type="match status" value="1"/>
</dbReference>
<dbReference type="EMBL" id="NKDB02000001">
    <property type="protein sequence ID" value="RKJ99289.1"/>
    <property type="molecule type" value="Genomic_DNA"/>
</dbReference>
<feature type="transmembrane region" description="Helical" evidence="1">
    <location>
        <begin position="145"/>
        <end position="166"/>
    </location>
</feature>
<feature type="transmembrane region" description="Helical" evidence="1">
    <location>
        <begin position="78"/>
        <end position="100"/>
    </location>
</feature>
<proteinExistence type="predicted"/>
<dbReference type="InterPro" id="IPR000014">
    <property type="entry name" value="PAS"/>
</dbReference>
<keyword evidence="1" id="KW-1133">Transmembrane helix</keyword>
<evidence type="ECO:0000259" key="5">
    <source>
        <dbReference type="PROSITE" id="PS50887"/>
    </source>
</evidence>